<dbReference type="SUPFAM" id="SSF53448">
    <property type="entry name" value="Nucleotide-diphospho-sugar transferases"/>
    <property type="match status" value="1"/>
</dbReference>
<evidence type="ECO:0000256" key="11">
    <source>
        <dbReference type="ARBA" id="ARBA00023002"/>
    </source>
</evidence>
<dbReference type="PROSITE" id="PS01325">
    <property type="entry name" value="LYS_HYDROXYLASE"/>
    <property type="match status" value="1"/>
</dbReference>
<gene>
    <name evidence="18" type="ORF">P4O66_020714</name>
</gene>
<dbReference type="InterPro" id="IPR050757">
    <property type="entry name" value="Collagen_mod_GT25"/>
</dbReference>
<dbReference type="Gene3D" id="2.60.120.620">
    <property type="entry name" value="q2cbj1_9rhob like domain"/>
    <property type="match status" value="1"/>
</dbReference>
<keyword evidence="16" id="KW-0812">Transmembrane</keyword>
<keyword evidence="9" id="KW-0847">Vitamin C</keyword>
<dbReference type="GO" id="GO:0031418">
    <property type="term" value="F:L-ascorbic acid binding"/>
    <property type="evidence" value="ECO:0007669"/>
    <property type="project" value="UniProtKB-KW"/>
</dbReference>
<evidence type="ECO:0000256" key="6">
    <source>
        <dbReference type="ARBA" id="ARBA00022723"/>
    </source>
</evidence>
<dbReference type="EMBL" id="JAROKS010000005">
    <property type="protein sequence ID" value="KAK1803377.1"/>
    <property type="molecule type" value="Genomic_DNA"/>
</dbReference>
<keyword evidence="8" id="KW-0256">Endoplasmic reticulum</keyword>
<feature type="transmembrane region" description="Helical" evidence="16">
    <location>
        <begin position="275"/>
        <end position="297"/>
    </location>
</feature>
<feature type="domain" description="Fe2OG dioxygenase" evidence="17">
    <location>
        <begin position="842"/>
        <end position="933"/>
    </location>
</feature>
<dbReference type="PANTHER" id="PTHR10730:SF7">
    <property type="entry name" value="MULTIFUNCTIONAL PROCOLLAGEN LYSINE HYDROXYLASE AND GLYCOSYLTRANSFERASE LH3"/>
    <property type="match status" value="1"/>
</dbReference>
<dbReference type="GO" id="GO:0005506">
    <property type="term" value="F:iron ion binding"/>
    <property type="evidence" value="ECO:0007669"/>
    <property type="project" value="InterPro"/>
</dbReference>
<dbReference type="InterPro" id="IPR005123">
    <property type="entry name" value="Oxoglu/Fe-dep_dioxygenase_dom"/>
</dbReference>
<evidence type="ECO:0000256" key="4">
    <source>
        <dbReference type="ARBA" id="ARBA00004427"/>
    </source>
</evidence>
<evidence type="ECO:0000256" key="2">
    <source>
        <dbReference type="ARBA" id="ARBA00001961"/>
    </source>
</evidence>
<dbReference type="Pfam" id="PF25342">
    <property type="entry name" value="GT_PLOD"/>
    <property type="match status" value="2"/>
</dbReference>
<keyword evidence="6" id="KW-0479">Metal-binding</keyword>
<evidence type="ECO:0000256" key="5">
    <source>
        <dbReference type="ARBA" id="ARBA00012264"/>
    </source>
</evidence>
<dbReference type="Proteomes" id="UP001239994">
    <property type="component" value="Unassembled WGS sequence"/>
</dbReference>
<dbReference type="PANTHER" id="PTHR10730">
    <property type="entry name" value="PROCOLLAGEN-LYSINE,2-OXOGLUTARATE 5-DIOXYGENASE/GLYCOSYLTRANSFERASE 25 FAMILY MEMBER"/>
    <property type="match status" value="1"/>
</dbReference>
<dbReference type="InterPro" id="IPR057589">
    <property type="entry name" value="GT_PLOD"/>
</dbReference>
<feature type="transmembrane region" description="Helical" evidence="16">
    <location>
        <begin position="303"/>
        <end position="323"/>
    </location>
</feature>
<dbReference type="GO" id="GO:0005789">
    <property type="term" value="C:endoplasmic reticulum membrane"/>
    <property type="evidence" value="ECO:0007669"/>
    <property type="project" value="UniProtKB-SubCell"/>
</dbReference>
<evidence type="ECO:0000256" key="1">
    <source>
        <dbReference type="ARBA" id="ARBA00001954"/>
    </source>
</evidence>
<feature type="transmembrane region" description="Helical" evidence="16">
    <location>
        <begin position="228"/>
        <end position="255"/>
    </location>
</feature>
<keyword evidence="19" id="KW-1185">Reference proteome</keyword>
<dbReference type="PROSITE" id="PS51471">
    <property type="entry name" value="FE2OG_OXY"/>
    <property type="match status" value="1"/>
</dbReference>
<evidence type="ECO:0000256" key="9">
    <source>
        <dbReference type="ARBA" id="ARBA00022896"/>
    </source>
</evidence>
<keyword evidence="7" id="KW-0732">Signal</keyword>
<keyword evidence="10" id="KW-0223">Dioxygenase</keyword>
<evidence type="ECO:0000256" key="14">
    <source>
        <dbReference type="ARBA" id="ARBA00023180"/>
    </source>
</evidence>
<accession>A0AAD8ZQK9</accession>
<protein>
    <recommendedName>
        <fullName evidence="5">procollagen-lysine 5-dioxygenase</fullName>
        <ecNumber evidence="5">1.14.11.4</ecNumber>
    </recommendedName>
</protein>
<dbReference type="GO" id="GO:0008475">
    <property type="term" value="F:procollagen-lysine 5-dioxygenase activity"/>
    <property type="evidence" value="ECO:0007669"/>
    <property type="project" value="UniProtKB-EC"/>
</dbReference>
<evidence type="ECO:0000256" key="3">
    <source>
        <dbReference type="ARBA" id="ARBA00004367"/>
    </source>
</evidence>
<keyword evidence="14" id="KW-0325">Glycoprotein</keyword>
<evidence type="ECO:0000256" key="15">
    <source>
        <dbReference type="ARBA" id="ARBA00047930"/>
    </source>
</evidence>
<comment type="subcellular location">
    <subcellularLocation>
        <location evidence="3">Endoplasmic reticulum membrane</location>
        <topology evidence="3">Peripheral membrane protein</topology>
        <orientation evidence="3">Lumenal side</orientation>
    </subcellularLocation>
    <subcellularLocation>
        <location evidence="4">Rough endoplasmic reticulum</location>
    </subcellularLocation>
</comment>
<evidence type="ECO:0000313" key="18">
    <source>
        <dbReference type="EMBL" id="KAK1803377.1"/>
    </source>
</evidence>
<dbReference type="GO" id="GO:0033823">
    <property type="term" value="F:procollagen glucosyltransferase activity"/>
    <property type="evidence" value="ECO:0007669"/>
    <property type="project" value="TreeGrafter"/>
</dbReference>
<dbReference type="InterPro" id="IPR001006">
    <property type="entry name" value="Procol_lys_dOase"/>
</dbReference>
<dbReference type="GO" id="GO:0005791">
    <property type="term" value="C:rough endoplasmic reticulum"/>
    <property type="evidence" value="ECO:0007669"/>
    <property type="project" value="UniProtKB-SubCell"/>
</dbReference>
<keyword evidence="13 16" id="KW-0472">Membrane</keyword>
<evidence type="ECO:0000256" key="16">
    <source>
        <dbReference type="SAM" id="Phobius"/>
    </source>
</evidence>
<evidence type="ECO:0000313" key="19">
    <source>
        <dbReference type="Proteomes" id="UP001239994"/>
    </source>
</evidence>
<dbReference type="AlphaFoldDB" id="A0AAD8ZQK9"/>
<evidence type="ECO:0000256" key="13">
    <source>
        <dbReference type="ARBA" id="ARBA00023136"/>
    </source>
</evidence>
<dbReference type="InterPro" id="IPR006620">
    <property type="entry name" value="Pro_4_hyd_alph"/>
</dbReference>
<name>A0AAD8ZQK9_9TELE</name>
<proteinExistence type="predicted"/>
<dbReference type="Pfam" id="PF03171">
    <property type="entry name" value="2OG-FeII_Oxy"/>
    <property type="match status" value="1"/>
</dbReference>
<keyword evidence="12" id="KW-0408">Iron</keyword>
<sequence>MLGKGARCARALSLFLTPARFPRGLFLAPRLLFSPRISVGHLGSGVTNGLRTQNKISLSLCPLEDLLVITAATEETDGFNRFMRTAKEFNYTIKVLGLGEDWRGGDVAKTVGGGQKVRWLKNEMQKHKDKHNTVILFVDSYDVILASGPEELLLKFSRFKHRVVFSAEGFCWPDQRLAPKYPPVHSGKRYLNSGGFIWVCDGLSVCLGVHLGLRWFECGSFGFAMGSFGFAMGSFEFAMVGGGFIWVCDGFFWGFVRGVHLGLRWVHLGLRWFEWFIWVCDGLDSFGFVMGVLLGFAMGSFGFAMGSFEFAMVGGVHLGLRWVHLGLRWFEGGSFGFAMGSFEFAMVGGGSFEFAMVGGVWFIGFAPEIFAFVEQWNHRDHDDDQLFYTRIYLDQEQRTKFNMTLDHKSRIFQNLNGAIEEVVLKFEKSRVRARNVAYDTLPVVIHGNGPTKLQLNYLGNYVPTAWTYERGCGICDDLLYLNDIPDEEMPLVHIAVFIEQPTPFLEEFLERLTTLNYPHTRLRLFIHNNVVYHEKHIELFWSRHRSLFLDARIVGPEENLRHDRARTMAVEACKSSITCDYYFSIDSDVALTNPDILRILIEENKSVIAPMLSRHGKLWSNFWGALSPEGFYSRSEDYIDIVQAKRVGLWNVPYVTQVYLIRGDILRTRLAHISLYEQEEIDPDMVFCRAVRDQGVFMFVSNRDEFGRLISTKNYNISRLYPDIWQIFDNPMDWREKYVHENYSQIFEEGETVVEQPCPDVYWFPIFSERMCDELVQTMEDFGMWSSGRHNDDRLAGGYENVPTVDIHMNQIQYEEEWLKFLKDYIVPVTEKLYPGYYPKAKAVMNFVVRYRPDEQPSLRPHHDSSTFTINIALNSKGKDYQGGGCRFLRYDCKIEAPRKGWSLMHPGRLTHYHEGLPTTEGTRYIMVSFVDP</sequence>
<dbReference type="FunFam" id="2.60.120.620:FF:000004">
    <property type="entry name" value="Procollagen-lysine,2-oxoglutarate 5-dioxygenase 2"/>
    <property type="match status" value="1"/>
</dbReference>
<evidence type="ECO:0000256" key="8">
    <source>
        <dbReference type="ARBA" id="ARBA00022824"/>
    </source>
</evidence>
<comment type="cofactor">
    <cofactor evidence="2">
        <name>L-ascorbate</name>
        <dbReference type="ChEBI" id="CHEBI:38290"/>
    </cofactor>
</comment>
<evidence type="ECO:0000259" key="17">
    <source>
        <dbReference type="PROSITE" id="PS51471"/>
    </source>
</evidence>
<feature type="transmembrane region" description="Helical" evidence="16">
    <location>
        <begin position="344"/>
        <end position="364"/>
    </location>
</feature>
<organism evidence="18 19">
    <name type="scientific">Electrophorus voltai</name>
    <dbReference type="NCBI Taxonomy" id="2609070"/>
    <lineage>
        <taxon>Eukaryota</taxon>
        <taxon>Metazoa</taxon>
        <taxon>Chordata</taxon>
        <taxon>Craniata</taxon>
        <taxon>Vertebrata</taxon>
        <taxon>Euteleostomi</taxon>
        <taxon>Actinopterygii</taxon>
        <taxon>Neopterygii</taxon>
        <taxon>Teleostei</taxon>
        <taxon>Ostariophysi</taxon>
        <taxon>Gymnotiformes</taxon>
        <taxon>Gymnotoidei</taxon>
        <taxon>Gymnotidae</taxon>
        <taxon>Electrophorus</taxon>
    </lineage>
</organism>
<comment type="caution">
    <text evidence="18">The sequence shown here is derived from an EMBL/GenBank/DDBJ whole genome shotgun (WGS) entry which is preliminary data.</text>
</comment>
<keyword evidence="16" id="KW-1133">Transmembrane helix</keyword>
<dbReference type="EC" id="1.14.11.4" evidence="5"/>
<evidence type="ECO:0000256" key="7">
    <source>
        <dbReference type="ARBA" id="ARBA00022729"/>
    </source>
</evidence>
<evidence type="ECO:0000256" key="10">
    <source>
        <dbReference type="ARBA" id="ARBA00022964"/>
    </source>
</evidence>
<keyword evidence="11" id="KW-0560">Oxidoreductase</keyword>
<evidence type="ECO:0000256" key="12">
    <source>
        <dbReference type="ARBA" id="ARBA00023004"/>
    </source>
</evidence>
<feature type="transmembrane region" description="Helical" evidence="16">
    <location>
        <begin position="195"/>
        <end position="216"/>
    </location>
</feature>
<dbReference type="InterPro" id="IPR029044">
    <property type="entry name" value="Nucleotide-diphossugar_trans"/>
</dbReference>
<comment type="cofactor">
    <cofactor evidence="1">
        <name>Fe(2+)</name>
        <dbReference type="ChEBI" id="CHEBI:29033"/>
    </cofactor>
</comment>
<comment type="catalytic activity">
    <reaction evidence="15">
        <text>L-lysyl-[collagen] + 2-oxoglutarate + O2 = (5R)-5-hydroxy-L-lysyl-[collagen] + succinate + CO2</text>
        <dbReference type="Rhea" id="RHEA:16569"/>
        <dbReference type="Rhea" id="RHEA-COMP:12751"/>
        <dbReference type="Rhea" id="RHEA-COMP:12752"/>
        <dbReference type="ChEBI" id="CHEBI:15379"/>
        <dbReference type="ChEBI" id="CHEBI:16526"/>
        <dbReference type="ChEBI" id="CHEBI:16810"/>
        <dbReference type="ChEBI" id="CHEBI:29969"/>
        <dbReference type="ChEBI" id="CHEBI:30031"/>
        <dbReference type="ChEBI" id="CHEBI:133442"/>
        <dbReference type="EC" id="1.14.11.4"/>
    </reaction>
</comment>
<reference evidence="18" key="1">
    <citation type="submission" date="2023-03" db="EMBL/GenBank/DDBJ databases">
        <title>Electrophorus voltai genome.</title>
        <authorList>
            <person name="Bian C."/>
        </authorList>
    </citation>
    <scope>NUCLEOTIDE SEQUENCE</scope>
    <source>
        <strain evidence="18">CB-2022</strain>
        <tissue evidence="18">Muscle</tissue>
    </source>
</reference>
<dbReference type="InterPro" id="IPR044861">
    <property type="entry name" value="IPNS-like_FE2OG_OXY"/>
</dbReference>
<dbReference type="SMART" id="SM00702">
    <property type="entry name" value="P4Hc"/>
    <property type="match status" value="1"/>
</dbReference>